<gene>
    <name evidence="2" type="ORF">RM572_22455</name>
</gene>
<organism evidence="2 3">
    <name type="scientific">Streptomyces hazeniae</name>
    <dbReference type="NCBI Taxonomy" id="3075538"/>
    <lineage>
        <taxon>Bacteria</taxon>
        <taxon>Bacillati</taxon>
        <taxon>Actinomycetota</taxon>
        <taxon>Actinomycetes</taxon>
        <taxon>Kitasatosporales</taxon>
        <taxon>Streptomycetaceae</taxon>
        <taxon>Streptomyces</taxon>
    </lineage>
</organism>
<dbReference type="RefSeq" id="WP_311675218.1">
    <property type="nucleotide sequence ID" value="NZ_JAVREQ010000023.1"/>
</dbReference>
<sequence>MDADPAPVRKAALLWALGRVSLGVTALLAPRPLLAPWLGPSVPRTTARVTGRALGGRDLVLGAGAAWMLARGGDARPWVLGCAAADTADAAATLLARRRLPATGRRLVTVVAAGSALTGAVLCLLLPRVSVSPRA</sequence>
<evidence type="ECO:0000313" key="2">
    <source>
        <dbReference type="EMBL" id="MDT0381524.1"/>
    </source>
</evidence>
<keyword evidence="3" id="KW-1185">Reference proteome</keyword>
<accession>A0ABU2NX12</accession>
<comment type="caution">
    <text evidence="2">The sequence shown here is derived from an EMBL/GenBank/DDBJ whole genome shotgun (WGS) entry which is preliminary data.</text>
</comment>
<protein>
    <recommendedName>
        <fullName evidence="4">DUF4267 domain-containing protein</fullName>
    </recommendedName>
</protein>
<evidence type="ECO:0008006" key="4">
    <source>
        <dbReference type="Google" id="ProtNLM"/>
    </source>
</evidence>
<keyword evidence="1" id="KW-0812">Transmembrane</keyword>
<proteinExistence type="predicted"/>
<keyword evidence="1" id="KW-1133">Transmembrane helix</keyword>
<dbReference type="Proteomes" id="UP001183414">
    <property type="component" value="Unassembled WGS sequence"/>
</dbReference>
<evidence type="ECO:0000313" key="3">
    <source>
        <dbReference type="Proteomes" id="UP001183414"/>
    </source>
</evidence>
<dbReference type="EMBL" id="JAVREQ010000023">
    <property type="protein sequence ID" value="MDT0381524.1"/>
    <property type="molecule type" value="Genomic_DNA"/>
</dbReference>
<evidence type="ECO:0000256" key="1">
    <source>
        <dbReference type="SAM" id="Phobius"/>
    </source>
</evidence>
<name>A0ABU2NX12_9ACTN</name>
<keyword evidence="1" id="KW-0472">Membrane</keyword>
<reference evidence="3" key="1">
    <citation type="submission" date="2023-07" db="EMBL/GenBank/DDBJ databases">
        <title>30 novel species of actinomycetes from the DSMZ collection.</title>
        <authorList>
            <person name="Nouioui I."/>
        </authorList>
    </citation>
    <scope>NUCLEOTIDE SEQUENCE [LARGE SCALE GENOMIC DNA]</scope>
    <source>
        <strain evidence="3">DSM 42041</strain>
    </source>
</reference>
<feature type="transmembrane region" description="Helical" evidence="1">
    <location>
        <begin position="107"/>
        <end position="127"/>
    </location>
</feature>